<reference evidence="4 5" key="1">
    <citation type="submission" date="2018-09" db="EMBL/GenBank/DDBJ databases">
        <title>Marinorhizobium profundi gen. nov., sp. nov., isolated from a deep-sea sediment sample from the New Britain Trench and proposal of Marinorhizobiaceae fam. nov. in the order Rhizobiales of the class Alphaproteobacteria.</title>
        <authorList>
            <person name="Cao J."/>
        </authorList>
    </citation>
    <scope>NUCLEOTIDE SEQUENCE [LARGE SCALE GENOMIC DNA]</scope>
    <source>
        <strain evidence="4 5">WS11</strain>
    </source>
</reference>
<dbReference type="Pfam" id="PF03693">
    <property type="entry name" value="ParD_antitoxin"/>
    <property type="match status" value="1"/>
</dbReference>
<keyword evidence="5" id="KW-1185">Reference proteome</keyword>
<dbReference type="EMBL" id="CP032509">
    <property type="protein sequence ID" value="AZN70404.1"/>
    <property type="molecule type" value="Genomic_DNA"/>
</dbReference>
<evidence type="ECO:0000256" key="1">
    <source>
        <dbReference type="ARBA" id="ARBA00008580"/>
    </source>
</evidence>
<proteinExistence type="inferred from homology"/>
<evidence type="ECO:0000313" key="4">
    <source>
        <dbReference type="EMBL" id="AZN70404.1"/>
    </source>
</evidence>
<evidence type="ECO:0000313" key="5">
    <source>
        <dbReference type="Proteomes" id="UP000268192"/>
    </source>
</evidence>
<dbReference type="RefSeq" id="WP_126007567.1">
    <property type="nucleotide sequence ID" value="NZ_CP032509.1"/>
</dbReference>
<keyword evidence="2" id="KW-1277">Toxin-antitoxin system</keyword>
<evidence type="ECO:0000256" key="3">
    <source>
        <dbReference type="SAM" id="Coils"/>
    </source>
</evidence>
<dbReference type="GO" id="GO:0006355">
    <property type="term" value="P:regulation of DNA-templated transcription"/>
    <property type="evidence" value="ECO:0007669"/>
    <property type="project" value="InterPro"/>
</dbReference>
<dbReference type="PANTHER" id="PTHR36582">
    <property type="entry name" value="ANTITOXIN PARD"/>
    <property type="match status" value="1"/>
</dbReference>
<dbReference type="OrthoDB" id="9815501at2"/>
<dbReference type="Proteomes" id="UP000268192">
    <property type="component" value="Chromosome"/>
</dbReference>
<evidence type="ECO:0000256" key="2">
    <source>
        <dbReference type="ARBA" id="ARBA00022649"/>
    </source>
</evidence>
<comment type="similarity">
    <text evidence="1">Belongs to the ParD antitoxin family.</text>
</comment>
<protein>
    <submittedName>
        <fullName evidence="4">Type II toxin-antitoxin system ParD family antitoxin</fullName>
    </submittedName>
</protein>
<gene>
    <name evidence="4" type="ORF">D5400_03130</name>
</gene>
<dbReference type="InterPro" id="IPR038296">
    <property type="entry name" value="ParD_sf"/>
</dbReference>
<feature type="coiled-coil region" evidence="3">
    <location>
        <begin position="29"/>
        <end position="56"/>
    </location>
</feature>
<sequence length="77" mass="8555">MAVSLGKHFDGFVEAQLASGRYRSPDDVLRDGLRLLEQHEAKVKALEDALMEGENSGPPEVFDFDDFIAGKISPYTR</sequence>
<organism evidence="4 5">
    <name type="scientific">Georhizobium profundi</name>
    <dbReference type="NCBI Taxonomy" id="2341112"/>
    <lineage>
        <taxon>Bacteria</taxon>
        <taxon>Pseudomonadati</taxon>
        <taxon>Pseudomonadota</taxon>
        <taxon>Alphaproteobacteria</taxon>
        <taxon>Hyphomicrobiales</taxon>
        <taxon>Rhizobiaceae</taxon>
        <taxon>Georhizobium</taxon>
    </lineage>
</organism>
<dbReference type="SUPFAM" id="SSF47598">
    <property type="entry name" value="Ribbon-helix-helix"/>
    <property type="match status" value="1"/>
</dbReference>
<dbReference type="NCBIfam" id="TIGR02606">
    <property type="entry name" value="antidote_CC2985"/>
    <property type="match status" value="1"/>
</dbReference>
<dbReference type="Gene3D" id="6.10.10.120">
    <property type="entry name" value="Antitoxin ParD1-like"/>
    <property type="match status" value="1"/>
</dbReference>
<keyword evidence="3" id="KW-0175">Coiled coil</keyword>
<dbReference type="InterPro" id="IPR022789">
    <property type="entry name" value="ParD"/>
</dbReference>
<name>A0A3Q8XNA0_9HYPH</name>
<accession>A0A3Q8XNA0</accession>
<dbReference type="InterPro" id="IPR010985">
    <property type="entry name" value="Ribbon_hlx_hlx"/>
</dbReference>
<dbReference type="PANTHER" id="PTHR36582:SF2">
    <property type="entry name" value="ANTITOXIN PARD"/>
    <property type="match status" value="1"/>
</dbReference>
<dbReference type="AlphaFoldDB" id="A0A3Q8XNA0"/>
<dbReference type="KEGG" id="abaw:D5400_03130"/>